<evidence type="ECO:0000256" key="11">
    <source>
        <dbReference type="ARBA" id="ARBA00047652"/>
    </source>
</evidence>
<dbReference type="Proteomes" id="UP001165082">
    <property type="component" value="Unassembled WGS sequence"/>
</dbReference>
<comment type="cofactor">
    <cofactor evidence="1 15">
        <name>FMN</name>
        <dbReference type="ChEBI" id="CHEBI:58210"/>
    </cofactor>
</comment>
<dbReference type="Gene3D" id="3.20.20.70">
    <property type="entry name" value="Aldolase class I"/>
    <property type="match status" value="1"/>
</dbReference>
<keyword evidence="3 15" id="KW-0288">FMN</keyword>
<evidence type="ECO:0000256" key="1">
    <source>
        <dbReference type="ARBA" id="ARBA00001917"/>
    </source>
</evidence>
<dbReference type="EMBL" id="BRXZ01002067">
    <property type="protein sequence ID" value="GMH53734.1"/>
    <property type="molecule type" value="Genomic_DNA"/>
</dbReference>
<sequence length="383" mass="42742">MVAQSDLAFRLQTVKHGATLTYTQMLHARNFVASKKFQTDNYDFTPSLEGLNSPSGVPVIAQIAGDDVRCMVEAAKILEDSGIDAVDVNLGCPQAIARKGGYGAFLGRDVEKATEILSALTRAVSVPVTAKVRIQPSLQTTLDIVRRIEGTGISMLAVHGRTLEENKTATKEANWRAIREVRKALSIPVIGNGGIEYNSDIKKMLEATNIAGVMSSEGLLENPSLFTPQLDDSELAPRDILDRQIMLAKEYVELAGIHEPVSCGGAGGHSTVKAHIFKMLYRALDNERFHDLRNRLGDSKCYKLEQTVGIIDEVEERLNGMDDGEITFPTEEFSWYRRHRQPVNAREPVEEMSEEERKAAIRQRLMAMKIQREEKERNKRMML</sequence>
<comment type="catalytic activity">
    <reaction evidence="12">
        <text>5,6-dihydrouridine(16) in tRNA + NAD(+) = uridine(16) in tRNA + NADH + H(+)</text>
        <dbReference type="Rhea" id="RHEA:53380"/>
        <dbReference type="Rhea" id="RHEA-COMP:13543"/>
        <dbReference type="Rhea" id="RHEA-COMP:13544"/>
        <dbReference type="ChEBI" id="CHEBI:15378"/>
        <dbReference type="ChEBI" id="CHEBI:57540"/>
        <dbReference type="ChEBI" id="CHEBI:57945"/>
        <dbReference type="ChEBI" id="CHEBI:65315"/>
        <dbReference type="ChEBI" id="CHEBI:74443"/>
        <dbReference type="EC" id="1.3.1.88"/>
    </reaction>
    <physiologicalReaction direction="right-to-left" evidence="12">
        <dbReference type="Rhea" id="RHEA:53382"/>
    </physiologicalReaction>
</comment>
<feature type="binding site" evidence="15">
    <location>
        <begin position="192"/>
        <end position="194"/>
    </location>
    <ligand>
        <name>FMN</name>
        <dbReference type="ChEBI" id="CHEBI:58210"/>
    </ligand>
</feature>
<dbReference type="OrthoDB" id="272303at2759"/>
<organism evidence="17 18">
    <name type="scientific">Triparma retinervis</name>
    <dbReference type="NCBI Taxonomy" id="2557542"/>
    <lineage>
        <taxon>Eukaryota</taxon>
        <taxon>Sar</taxon>
        <taxon>Stramenopiles</taxon>
        <taxon>Ochrophyta</taxon>
        <taxon>Bolidophyceae</taxon>
        <taxon>Parmales</taxon>
        <taxon>Triparmaceae</taxon>
        <taxon>Triparma</taxon>
    </lineage>
</organism>
<dbReference type="EC" id="1.3.1.88" evidence="9"/>
<comment type="caution">
    <text evidence="17">The sequence shown here is derived from an EMBL/GenBank/DDBJ whole genome shotgun (WGS) entry which is preliminary data.</text>
</comment>
<feature type="binding site" evidence="15">
    <location>
        <position position="131"/>
    </location>
    <ligand>
        <name>FMN</name>
        <dbReference type="ChEBI" id="CHEBI:58210"/>
    </ligand>
</feature>
<keyword evidence="2" id="KW-0285">Flavoprotein</keyword>
<dbReference type="InterPro" id="IPR013785">
    <property type="entry name" value="Aldolase_TIM"/>
</dbReference>
<reference evidence="17" key="1">
    <citation type="submission" date="2022-07" db="EMBL/GenBank/DDBJ databases">
        <title>Genome analysis of Parmales, a sister group of diatoms, reveals the evolutionary specialization of diatoms from phago-mixotrophs to photoautotrophs.</title>
        <authorList>
            <person name="Ban H."/>
            <person name="Sato S."/>
            <person name="Yoshikawa S."/>
            <person name="Kazumasa Y."/>
            <person name="Nakamura Y."/>
            <person name="Ichinomiya M."/>
            <person name="Saitoh K."/>
            <person name="Sato N."/>
            <person name="Blanc-Mathieu R."/>
            <person name="Endo H."/>
            <person name="Kuwata A."/>
            <person name="Ogata H."/>
        </authorList>
    </citation>
    <scope>NUCLEOTIDE SEQUENCE</scope>
</reference>
<evidence type="ECO:0000256" key="10">
    <source>
        <dbReference type="ARBA" id="ARBA00047287"/>
    </source>
</evidence>
<evidence type="ECO:0000256" key="12">
    <source>
        <dbReference type="ARBA" id="ARBA00048934"/>
    </source>
</evidence>
<dbReference type="GO" id="GO:0050660">
    <property type="term" value="F:flavin adenine dinucleotide binding"/>
    <property type="evidence" value="ECO:0007669"/>
    <property type="project" value="InterPro"/>
</dbReference>
<evidence type="ECO:0000256" key="13">
    <source>
        <dbReference type="ARBA" id="ARBA00049467"/>
    </source>
</evidence>
<evidence type="ECO:0000256" key="9">
    <source>
        <dbReference type="ARBA" id="ARBA00038890"/>
    </source>
</evidence>
<keyword evidence="6" id="KW-0560">Oxidoreductase</keyword>
<evidence type="ECO:0000256" key="5">
    <source>
        <dbReference type="ARBA" id="ARBA00022857"/>
    </source>
</evidence>
<evidence type="ECO:0000256" key="14">
    <source>
        <dbReference type="PIRSR" id="PIRSR006621-1"/>
    </source>
</evidence>
<proteinExistence type="inferred from homology"/>
<evidence type="ECO:0000313" key="17">
    <source>
        <dbReference type="EMBL" id="GMH53734.1"/>
    </source>
</evidence>
<keyword evidence="18" id="KW-1185">Reference proteome</keyword>
<dbReference type="SUPFAM" id="SSF51395">
    <property type="entry name" value="FMN-linked oxidoreductases"/>
    <property type="match status" value="1"/>
</dbReference>
<evidence type="ECO:0000256" key="8">
    <source>
        <dbReference type="ARBA" id="ARBA00038313"/>
    </source>
</evidence>
<evidence type="ECO:0000256" key="2">
    <source>
        <dbReference type="ARBA" id="ARBA00022630"/>
    </source>
</evidence>
<feature type="active site" description="Proton donor" evidence="14">
    <location>
        <position position="92"/>
    </location>
</feature>
<feature type="binding site" evidence="15">
    <location>
        <position position="62"/>
    </location>
    <ligand>
        <name>FMN</name>
        <dbReference type="ChEBI" id="CHEBI:58210"/>
    </ligand>
</feature>
<evidence type="ECO:0000313" key="18">
    <source>
        <dbReference type="Proteomes" id="UP001165082"/>
    </source>
</evidence>
<evidence type="ECO:0000256" key="4">
    <source>
        <dbReference type="ARBA" id="ARBA00022694"/>
    </source>
</evidence>
<comment type="catalytic activity">
    <reaction evidence="10">
        <text>5,6-dihydrouridine(17) in tRNA + NAD(+) = uridine(17) in tRNA + NADH + H(+)</text>
        <dbReference type="Rhea" id="RHEA:53372"/>
        <dbReference type="Rhea" id="RHEA-COMP:13541"/>
        <dbReference type="Rhea" id="RHEA-COMP:13542"/>
        <dbReference type="ChEBI" id="CHEBI:15378"/>
        <dbReference type="ChEBI" id="CHEBI:57540"/>
        <dbReference type="ChEBI" id="CHEBI:57945"/>
        <dbReference type="ChEBI" id="CHEBI:65315"/>
        <dbReference type="ChEBI" id="CHEBI:74443"/>
        <dbReference type="EC" id="1.3.1.88"/>
    </reaction>
    <physiologicalReaction direction="right-to-left" evidence="10">
        <dbReference type="Rhea" id="RHEA:53374"/>
    </physiologicalReaction>
</comment>
<feature type="binding site" evidence="15">
    <location>
        <position position="159"/>
    </location>
    <ligand>
        <name>FMN</name>
        <dbReference type="ChEBI" id="CHEBI:58210"/>
    </ligand>
</feature>
<accession>A0A9W7DRP1</accession>
<dbReference type="GO" id="GO:0017150">
    <property type="term" value="F:tRNA dihydrouridine synthase activity"/>
    <property type="evidence" value="ECO:0007669"/>
    <property type="project" value="InterPro"/>
</dbReference>
<comment type="catalytic activity">
    <reaction evidence="11">
        <text>5,6-dihydrouridine(16) in tRNA + NADP(+) = uridine(16) in tRNA + NADPH + H(+)</text>
        <dbReference type="Rhea" id="RHEA:53376"/>
        <dbReference type="Rhea" id="RHEA-COMP:13543"/>
        <dbReference type="Rhea" id="RHEA-COMP:13544"/>
        <dbReference type="ChEBI" id="CHEBI:15378"/>
        <dbReference type="ChEBI" id="CHEBI:57783"/>
        <dbReference type="ChEBI" id="CHEBI:58349"/>
        <dbReference type="ChEBI" id="CHEBI:65315"/>
        <dbReference type="ChEBI" id="CHEBI:74443"/>
        <dbReference type="EC" id="1.3.1.88"/>
    </reaction>
    <physiologicalReaction direction="right-to-left" evidence="11">
        <dbReference type="Rhea" id="RHEA:53378"/>
    </physiologicalReaction>
</comment>
<evidence type="ECO:0000256" key="7">
    <source>
        <dbReference type="ARBA" id="ARBA00023027"/>
    </source>
</evidence>
<name>A0A9W7DRP1_9STRA</name>
<gene>
    <name evidence="17" type="ORF">TrRE_jg9469</name>
</gene>
<evidence type="ECO:0000256" key="3">
    <source>
        <dbReference type="ARBA" id="ARBA00022643"/>
    </source>
</evidence>
<dbReference type="InterPro" id="IPR035587">
    <property type="entry name" value="DUS-like_FMN-bd"/>
</dbReference>
<dbReference type="PANTHER" id="PTHR11082">
    <property type="entry name" value="TRNA-DIHYDROURIDINE SYNTHASE"/>
    <property type="match status" value="1"/>
</dbReference>
<dbReference type="PROSITE" id="PS01136">
    <property type="entry name" value="UPF0034"/>
    <property type="match status" value="1"/>
</dbReference>
<dbReference type="Pfam" id="PF01207">
    <property type="entry name" value="Dus"/>
    <property type="match status" value="1"/>
</dbReference>
<protein>
    <recommendedName>
        <fullName evidence="9">tRNA-dihydrouridine(16/17) synthase [NAD(P)(+)]</fullName>
        <ecNumber evidence="9">1.3.1.88</ecNumber>
    </recommendedName>
</protein>
<keyword evidence="7" id="KW-0520">NAD</keyword>
<evidence type="ECO:0000256" key="6">
    <source>
        <dbReference type="ARBA" id="ARBA00023002"/>
    </source>
</evidence>
<keyword evidence="4" id="KW-0819">tRNA processing</keyword>
<evidence type="ECO:0000256" key="15">
    <source>
        <dbReference type="PIRSR" id="PIRSR006621-2"/>
    </source>
</evidence>
<dbReference type="CDD" id="cd02801">
    <property type="entry name" value="DUS_like_FMN"/>
    <property type="match status" value="1"/>
</dbReference>
<feature type="domain" description="DUS-like FMN-binding" evidence="16">
    <location>
        <begin position="1"/>
        <end position="249"/>
    </location>
</feature>
<dbReference type="PANTHER" id="PTHR11082:SF5">
    <property type="entry name" value="TRNA-DIHYDROURIDINE(16_17) SYNTHASE [NAD(P)(+)]-LIKE"/>
    <property type="match status" value="1"/>
</dbReference>
<dbReference type="AlphaFoldDB" id="A0A9W7DRP1"/>
<keyword evidence="15" id="KW-0547">Nucleotide-binding</keyword>
<comment type="catalytic activity">
    <reaction evidence="13">
        <text>5,6-dihydrouridine(17) in tRNA + NADP(+) = uridine(17) in tRNA + NADPH + H(+)</text>
        <dbReference type="Rhea" id="RHEA:53368"/>
        <dbReference type="Rhea" id="RHEA-COMP:13541"/>
        <dbReference type="Rhea" id="RHEA-COMP:13542"/>
        <dbReference type="ChEBI" id="CHEBI:15378"/>
        <dbReference type="ChEBI" id="CHEBI:57783"/>
        <dbReference type="ChEBI" id="CHEBI:58349"/>
        <dbReference type="ChEBI" id="CHEBI:65315"/>
        <dbReference type="ChEBI" id="CHEBI:74443"/>
        <dbReference type="EC" id="1.3.1.88"/>
    </reaction>
    <physiologicalReaction direction="right-to-left" evidence="13">
        <dbReference type="Rhea" id="RHEA:53370"/>
    </physiologicalReaction>
</comment>
<keyword evidence="5" id="KW-0521">NADP</keyword>
<comment type="similarity">
    <text evidence="8">Belongs to the Dus family. Dus1 subfamily.</text>
</comment>
<evidence type="ECO:0000259" key="16">
    <source>
        <dbReference type="Pfam" id="PF01207"/>
    </source>
</evidence>
<dbReference type="InterPro" id="IPR018517">
    <property type="entry name" value="tRNA_hU_synthase_CS"/>
</dbReference>